<feature type="compositionally biased region" description="Polar residues" evidence="1">
    <location>
        <begin position="419"/>
        <end position="433"/>
    </location>
</feature>
<evidence type="ECO:0000313" key="2">
    <source>
        <dbReference type="EMBL" id="ANV80927.1"/>
    </source>
</evidence>
<proteinExistence type="predicted"/>
<dbReference type="Gene3D" id="3.50.50.60">
    <property type="entry name" value="FAD/NAD(P)-binding domain"/>
    <property type="match status" value="2"/>
</dbReference>
<reference evidence="2" key="2">
    <citation type="journal article" date="2015" name="ISME J.">
        <title>A new class of marine Euryarchaeota group II from the Mediterranean deep chlorophyll maximum.</title>
        <authorList>
            <person name="Martin-Cuadrado A.B."/>
            <person name="Garcia-Heredia I."/>
            <person name="Molto A.G."/>
            <person name="Lopez-Ubeda R."/>
            <person name="Kimes N."/>
            <person name="Lopez-Garcia P."/>
            <person name="Moreira D."/>
            <person name="Rodriguez-Valera F."/>
        </authorList>
    </citation>
    <scope>NUCLEOTIDE SEQUENCE</scope>
</reference>
<accession>A0A1B1TF60</accession>
<protein>
    <submittedName>
        <fullName evidence="2">Putative Dehydrogenase (Flavoprotein)</fullName>
    </submittedName>
</protein>
<dbReference type="PANTHER" id="PTHR42685">
    <property type="entry name" value="GERANYLGERANYL DIPHOSPHATE REDUCTASE"/>
    <property type="match status" value="1"/>
</dbReference>
<dbReference type="InterPro" id="IPR050407">
    <property type="entry name" value="Geranylgeranyl_reductase"/>
</dbReference>
<dbReference type="EMBL" id="KP211912">
    <property type="protein sequence ID" value="ANV80927.1"/>
    <property type="molecule type" value="Genomic_DNA"/>
</dbReference>
<evidence type="ECO:0000256" key="1">
    <source>
        <dbReference type="SAM" id="MobiDB-lite"/>
    </source>
</evidence>
<feature type="region of interest" description="Disordered" evidence="1">
    <location>
        <begin position="407"/>
        <end position="433"/>
    </location>
</feature>
<dbReference type="SUPFAM" id="SSF51905">
    <property type="entry name" value="FAD/NAD(P)-binding domain"/>
    <property type="match status" value="1"/>
</dbReference>
<dbReference type="PANTHER" id="PTHR42685:SF18">
    <property type="entry name" value="DIGERANYLGERANYLGLYCEROPHOSPHOLIPID REDUCTASE"/>
    <property type="match status" value="1"/>
</dbReference>
<reference evidence="2" key="1">
    <citation type="submission" date="2014-11" db="EMBL/GenBank/DDBJ databases">
        <authorList>
            <person name="Zhu J."/>
            <person name="Qi W."/>
            <person name="Song R."/>
        </authorList>
    </citation>
    <scope>NUCLEOTIDE SEQUENCE</scope>
</reference>
<sequence>MRSKRIIQTSLIHAVIMADGEPIQIMGAGLSGLAAATILAKAGKEVHVHDIRADSGARFDGDFQALENWSMDVDFFDQLVEWGFDISEFKATEFQVVDLIHPDDEITQAKSPKVSYRIVERGTSSHTIDQGIKRQALEAGVKIHYKSRVKEEDCQVIACGPKGTSAVAYGEIFHTDHPNHIGFQLNDKLAPGAYSYLIIIDGVGLICTCLWRKQKKSERFLNETIAWYENHYPNLNRKPIKRVGGKGDFTINRNYKQDGRYYVGESGGLQDFMWGFGMRMAVWSGVLAAKDILGECDYEQEVRTQLMPYVRTSVANRWLMNRVGDGMFKRMCRAWMKDQKKRGDGLVWIGKLFKPTFAKKILYRLVSPFMLEKDSKAMGRGVRRMPFRKAKKRDVWQQSKQAEEIGKQWDAIRRGGGKTSFQDDSDSATISDK</sequence>
<name>A0A1B1TF60_9ARCH</name>
<organism evidence="2">
    <name type="scientific">uncultured Poseidoniia archaeon</name>
    <dbReference type="NCBI Taxonomy" id="1697135"/>
    <lineage>
        <taxon>Archaea</taxon>
        <taxon>Methanobacteriati</taxon>
        <taxon>Thermoplasmatota</taxon>
        <taxon>Candidatus Poseidoniia</taxon>
        <taxon>environmental samples</taxon>
    </lineage>
</organism>
<dbReference type="Pfam" id="PF13450">
    <property type="entry name" value="NAD_binding_8"/>
    <property type="match status" value="1"/>
</dbReference>
<dbReference type="AlphaFoldDB" id="A0A1B1TF60"/>
<dbReference type="InterPro" id="IPR036188">
    <property type="entry name" value="FAD/NAD-bd_sf"/>
</dbReference>